<protein>
    <submittedName>
        <fullName evidence="3">6988_t:CDS:1</fullName>
    </submittedName>
</protein>
<keyword evidence="2" id="KW-0472">Membrane</keyword>
<feature type="compositionally biased region" description="Polar residues" evidence="1">
    <location>
        <begin position="117"/>
        <end position="131"/>
    </location>
</feature>
<sequence>AEELASNLFIFSSLIIIIRLCIARLSTILHTTISILGRLVILPQMNVSGEEGSGRVDYAIKKTSLIVNVSSTITDQCNKRFHKDQITFLPSCVSDQKSSDDRKMDTFLDYTDKKMSSSDSTETTLPSTSLISLKESSDSKTEDELLEVKVSASIESDSLSSETNQNSVLKMQMEALVSAEEDPWEKIIRETFKKDGIEKEREKKTSSNVVTPVKGLRSNQANDYDD</sequence>
<keyword evidence="4" id="KW-1185">Reference proteome</keyword>
<name>A0A9N9HS62_FUNMO</name>
<feature type="region of interest" description="Disordered" evidence="1">
    <location>
        <begin position="197"/>
        <end position="226"/>
    </location>
</feature>
<feature type="region of interest" description="Disordered" evidence="1">
    <location>
        <begin position="113"/>
        <end position="136"/>
    </location>
</feature>
<dbReference type="EMBL" id="CAJVPP010009226">
    <property type="protein sequence ID" value="CAG8703061.1"/>
    <property type="molecule type" value="Genomic_DNA"/>
</dbReference>
<organism evidence="3 4">
    <name type="scientific">Funneliformis mosseae</name>
    <name type="common">Endomycorrhizal fungus</name>
    <name type="synonym">Glomus mosseae</name>
    <dbReference type="NCBI Taxonomy" id="27381"/>
    <lineage>
        <taxon>Eukaryota</taxon>
        <taxon>Fungi</taxon>
        <taxon>Fungi incertae sedis</taxon>
        <taxon>Mucoromycota</taxon>
        <taxon>Glomeromycotina</taxon>
        <taxon>Glomeromycetes</taxon>
        <taxon>Glomerales</taxon>
        <taxon>Glomeraceae</taxon>
        <taxon>Funneliformis</taxon>
    </lineage>
</organism>
<feature type="non-terminal residue" evidence="3">
    <location>
        <position position="226"/>
    </location>
</feature>
<feature type="non-terminal residue" evidence="3">
    <location>
        <position position="1"/>
    </location>
</feature>
<feature type="compositionally biased region" description="Polar residues" evidence="1">
    <location>
        <begin position="217"/>
        <end position="226"/>
    </location>
</feature>
<proteinExistence type="predicted"/>
<evidence type="ECO:0000313" key="4">
    <source>
        <dbReference type="Proteomes" id="UP000789375"/>
    </source>
</evidence>
<keyword evidence="2" id="KW-0812">Transmembrane</keyword>
<keyword evidence="2" id="KW-1133">Transmembrane helix</keyword>
<feature type="transmembrane region" description="Helical" evidence="2">
    <location>
        <begin position="6"/>
        <end position="25"/>
    </location>
</feature>
<gene>
    <name evidence="3" type="ORF">FMOSSE_LOCUS13910</name>
</gene>
<evidence type="ECO:0000313" key="3">
    <source>
        <dbReference type="EMBL" id="CAG8703061.1"/>
    </source>
</evidence>
<dbReference type="Proteomes" id="UP000789375">
    <property type="component" value="Unassembled WGS sequence"/>
</dbReference>
<evidence type="ECO:0000256" key="1">
    <source>
        <dbReference type="SAM" id="MobiDB-lite"/>
    </source>
</evidence>
<dbReference type="AlphaFoldDB" id="A0A9N9HS62"/>
<reference evidence="3" key="1">
    <citation type="submission" date="2021-06" db="EMBL/GenBank/DDBJ databases">
        <authorList>
            <person name="Kallberg Y."/>
            <person name="Tangrot J."/>
            <person name="Rosling A."/>
        </authorList>
    </citation>
    <scope>NUCLEOTIDE SEQUENCE</scope>
    <source>
        <strain evidence="3">87-6 pot B 2015</strain>
    </source>
</reference>
<evidence type="ECO:0000256" key="2">
    <source>
        <dbReference type="SAM" id="Phobius"/>
    </source>
</evidence>
<comment type="caution">
    <text evidence="3">The sequence shown here is derived from an EMBL/GenBank/DDBJ whole genome shotgun (WGS) entry which is preliminary data.</text>
</comment>
<accession>A0A9N9HS62</accession>